<reference evidence="1 2" key="1">
    <citation type="submission" date="2020-09" db="EMBL/GenBank/DDBJ databases">
        <title>De no assembly of potato wild relative species, Solanum commersonii.</title>
        <authorList>
            <person name="Cho K."/>
        </authorList>
    </citation>
    <scope>NUCLEOTIDE SEQUENCE [LARGE SCALE GENOMIC DNA]</scope>
    <source>
        <strain evidence="1">LZ3.2</strain>
        <tissue evidence="1">Leaf</tissue>
    </source>
</reference>
<sequence length="182" mass="21516">MRSMRCDKRPRDEAVEMVNDPPKFMITDKTPPLLMAWWNDMHQFSNFELTPTLEELGGFIGLGMDLRSKTLIAPRSVRRNKYLEQMHIIHPHVESFDNGLVSLEFLYSRYGRKEGFEDYGKQLKNGQHLPTWEKHRQEAFMVAFLGTMVFSMRDKKNQYPSIGHSHCYDEEKEIHYNIDDIS</sequence>
<keyword evidence="2" id="KW-1185">Reference proteome</keyword>
<evidence type="ECO:0000313" key="2">
    <source>
        <dbReference type="Proteomes" id="UP000824120"/>
    </source>
</evidence>
<proteinExistence type="predicted"/>
<dbReference type="Proteomes" id="UP000824120">
    <property type="component" value="Chromosome 6"/>
</dbReference>
<organism evidence="1 2">
    <name type="scientific">Solanum commersonii</name>
    <name type="common">Commerson's wild potato</name>
    <name type="synonym">Commerson's nightshade</name>
    <dbReference type="NCBI Taxonomy" id="4109"/>
    <lineage>
        <taxon>Eukaryota</taxon>
        <taxon>Viridiplantae</taxon>
        <taxon>Streptophyta</taxon>
        <taxon>Embryophyta</taxon>
        <taxon>Tracheophyta</taxon>
        <taxon>Spermatophyta</taxon>
        <taxon>Magnoliopsida</taxon>
        <taxon>eudicotyledons</taxon>
        <taxon>Gunneridae</taxon>
        <taxon>Pentapetalae</taxon>
        <taxon>asterids</taxon>
        <taxon>lamiids</taxon>
        <taxon>Solanales</taxon>
        <taxon>Solanaceae</taxon>
        <taxon>Solanoideae</taxon>
        <taxon>Solaneae</taxon>
        <taxon>Solanum</taxon>
    </lineage>
</organism>
<dbReference type="OrthoDB" id="1291298at2759"/>
<name>A0A9J5YIM3_SOLCO</name>
<protein>
    <submittedName>
        <fullName evidence="1">Uncharacterized protein</fullName>
    </submittedName>
</protein>
<comment type="caution">
    <text evidence="1">The sequence shown here is derived from an EMBL/GenBank/DDBJ whole genome shotgun (WGS) entry which is preliminary data.</text>
</comment>
<gene>
    <name evidence="1" type="ORF">H5410_031017</name>
</gene>
<accession>A0A9J5YIM3</accession>
<dbReference type="AlphaFoldDB" id="A0A9J5YIM3"/>
<evidence type="ECO:0000313" key="1">
    <source>
        <dbReference type="EMBL" id="KAG5599647.1"/>
    </source>
</evidence>
<dbReference type="EMBL" id="JACXVP010000006">
    <property type="protein sequence ID" value="KAG5599647.1"/>
    <property type="molecule type" value="Genomic_DNA"/>
</dbReference>